<accession>A0ABQ5UR24</accession>
<organism evidence="3 4">
    <name type="scientific">Maritalea porphyrae</name>
    <dbReference type="NCBI Taxonomy" id="880732"/>
    <lineage>
        <taxon>Bacteria</taxon>
        <taxon>Pseudomonadati</taxon>
        <taxon>Pseudomonadota</taxon>
        <taxon>Alphaproteobacteria</taxon>
        <taxon>Hyphomicrobiales</taxon>
        <taxon>Devosiaceae</taxon>
        <taxon>Maritalea</taxon>
    </lineage>
</organism>
<proteinExistence type="predicted"/>
<gene>
    <name evidence="3" type="primary">hisZ</name>
    <name evidence="3" type="ORF">GCM10007879_19670</name>
</gene>
<dbReference type="PANTHER" id="PTHR43707:SF1">
    <property type="entry name" value="HISTIDINE--TRNA LIGASE, MITOCHONDRIAL-RELATED"/>
    <property type="match status" value="1"/>
</dbReference>
<dbReference type="GO" id="GO:0016757">
    <property type="term" value="F:glycosyltransferase activity"/>
    <property type="evidence" value="ECO:0007669"/>
    <property type="project" value="UniProtKB-KW"/>
</dbReference>
<keyword evidence="1" id="KW-0368">Histidine biosynthesis</keyword>
<reference evidence="3" key="2">
    <citation type="submission" date="2023-01" db="EMBL/GenBank/DDBJ databases">
        <title>Draft genome sequence of Maritalea porphyrae strain NBRC 107169.</title>
        <authorList>
            <person name="Sun Q."/>
            <person name="Mori K."/>
        </authorList>
    </citation>
    <scope>NUCLEOTIDE SEQUENCE</scope>
    <source>
        <strain evidence="3">NBRC 107169</strain>
    </source>
</reference>
<keyword evidence="3" id="KW-0328">Glycosyltransferase</keyword>
<reference evidence="3" key="1">
    <citation type="journal article" date="2014" name="Int. J. Syst. Evol. Microbiol.">
        <title>Complete genome of a new Firmicutes species belonging to the dominant human colonic microbiota ('Ruminococcus bicirculans') reveals two chromosomes and a selective capacity to utilize plant glucans.</title>
        <authorList>
            <consortium name="NISC Comparative Sequencing Program"/>
            <person name="Wegmann U."/>
            <person name="Louis P."/>
            <person name="Goesmann A."/>
            <person name="Henrissat B."/>
            <person name="Duncan S.H."/>
            <person name="Flint H.J."/>
        </authorList>
    </citation>
    <scope>NUCLEOTIDE SEQUENCE</scope>
    <source>
        <strain evidence="3">NBRC 107169</strain>
    </source>
</reference>
<keyword evidence="4" id="KW-1185">Reference proteome</keyword>
<evidence type="ECO:0000256" key="1">
    <source>
        <dbReference type="ARBA" id="ARBA00023102"/>
    </source>
</evidence>
<evidence type="ECO:0000259" key="2">
    <source>
        <dbReference type="Pfam" id="PF13393"/>
    </source>
</evidence>
<dbReference type="InterPro" id="IPR004516">
    <property type="entry name" value="HisRS/HisZ"/>
</dbReference>
<sequence length="366" mass="40243">MAKTEIDFDAARAELSSRIAAVAELVSPDILQPADLFFDLAGEDIGRRLMLTSGPDGTAYCLRPDFTLPIAAQYLASGEVGQTKSFGYLGPVFRQRDYGPFEFDQAGLEFLAPINSDKTFTETMHFAIEACALYGETMPRLHLGAVDLFETLLAKIDLPDVWRPRVRDRFGHDAAMGRLLDRLAVPDQFDGADDLPQSDDELTKMVAADMEAAGLSPYSGRQAEEIVARYREKQMLAKAAVPAKTVRILREFLSIAGPAHEQAFRVAALAKKVGIDLEEPLEKLMGRLTELKAAAPKIEVEFDAGFSPRLDYYTGHVFELTANKTGEVLASGGQYDRLLERMGASDRVSAVGCAIWLDRLEQGAMR</sequence>
<comment type="caution">
    <text evidence="3">The sequence shown here is derived from an EMBL/GenBank/DDBJ whole genome shotgun (WGS) entry which is preliminary data.</text>
</comment>
<dbReference type="Proteomes" id="UP001161405">
    <property type="component" value="Unassembled WGS sequence"/>
</dbReference>
<protein>
    <submittedName>
        <fullName evidence="3">ATP phosphoribosyltransferase regulatory subunit</fullName>
    </submittedName>
</protein>
<dbReference type="SUPFAM" id="SSF55681">
    <property type="entry name" value="Class II aaRS and biotin synthetases"/>
    <property type="match status" value="1"/>
</dbReference>
<keyword evidence="3" id="KW-0808">Transferase</keyword>
<dbReference type="RefSeq" id="WP_284364078.1">
    <property type="nucleotide sequence ID" value="NZ_BSNI01000002.1"/>
</dbReference>
<dbReference type="InterPro" id="IPR045864">
    <property type="entry name" value="aa-tRNA-synth_II/BPL/LPL"/>
</dbReference>
<evidence type="ECO:0000313" key="3">
    <source>
        <dbReference type="EMBL" id="GLQ17718.1"/>
    </source>
</evidence>
<feature type="domain" description="Class II Histidinyl-tRNA synthetase (HisRS)-like catalytic core" evidence="2">
    <location>
        <begin position="24"/>
        <end position="160"/>
    </location>
</feature>
<name>A0ABQ5UR24_9HYPH</name>
<dbReference type="InterPro" id="IPR041715">
    <property type="entry name" value="HisRS-like_core"/>
</dbReference>
<keyword evidence="1" id="KW-0028">Amino-acid biosynthesis</keyword>
<evidence type="ECO:0000313" key="4">
    <source>
        <dbReference type="Proteomes" id="UP001161405"/>
    </source>
</evidence>
<feature type="domain" description="Class II Histidinyl-tRNA synthetase (HisRS)-like catalytic core" evidence="2">
    <location>
        <begin position="211"/>
        <end position="360"/>
    </location>
</feature>
<dbReference type="EMBL" id="BSNI01000002">
    <property type="protein sequence ID" value="GLQ17718.1"/>
    <property type="molecule type" value="Genomic_DNA"/>
</dbReference>
<dbReference type="Pfam" id="PF13393">
    <property type="entry name" value="tRNA-synt_His"/>
    <property type="match status" value="2"/>
</dbReference>
<dbReference type="PIRSF" id="PIRSF001549">
    <property type="entry name" value="His-tRNA_synth"/>
    <property type="match status" value="1"/>
</dbReference>
<dbReference type="Gene3D" id="3.30.930.10">
    <property type="entry name" value="Bira Bifunctional Protein, Domain 2"/>
    <property type="match status" value="1"/>
</dbReference>
<dbReference type="PANTHER" id="PTHR43707">
    <property type="entry name" value="HISTIDYL-TRNA SYNTHETASE"/>
    <property type="match status" value="1"/>
</dbReference>